<keyword evidence="2" id="KW-0479">Metal-binding</keyword>
<sequence length="173" mass="19919">MKVLYLGEETLRQPSKPVEHIDEALHELIREMFITMDTDKGIGLAAPQIGKNVRLFIVKIDDGIERVFINPLIVGTSEKQCSYEEGCLSIPKMFADVIRPESVTVQYQDINGRRKTIEATGLLARVIQHEYDHLEGILFIDRLSEKERDELVAKFAQQQERKKQREAKKRARA</sequence>
<feature type="active site" evidence="2">
    <location>
        <position position="130"/>
    </location>
</feature>
<dbReference type="KEGG" id="trz:GWP43_03260"/>
<dbReference type="NCBIfam" id="TIGR00079">
    <property type="entry name" value="pept_deformyl"/>
    <property type="match status" value="1"/>
</dbReference>
<protein>
    <recommendedName>
        <fullName evidence="2">Peptide deformylase</fullName>
        <shortName evidence="2">PDF</shortName>
        <ecNumber evidence="2">3.5.1.88</ecNumber>
    </recommendedName>
    <alternativeName>
        <fullName evidence="2">Polypeptide deformylase</fullName>
    </alternativeName>
</protein>
<dbReference type="GO" id="GO:0042586">
    <property type="term" value="F:peptide deformylase activity"/>
    <property type="evidence" value="ECO:0007669"/>
    <property type="project" value="UniProtKB-UniRule"/>
</dbReference>
<evidence type="ECO:0000313" key="3">
    <source>
        <dbReference type="EMBL" id="QHX42631.1"/>
    </source>
</evidence>
<comment type="catalytic activity">
    <reaction evidence="2">
        <text>N-terminal N-formyl-L-methionyl-[peptide] + H2O = N-terminal L-methionyl-[peptide] + formate</text>
        <dbReference type="Rhea" id="RHEA:24420"/>
        <dbReference type="Rhea" id="RHEA-COMP:10639"/>
        <dbReference type="Rhea" id="RHEA-COMP:10640"/>
        <dbReference type="ChEBI" id="CHEBI:15377"/>
        <dbReference type="ChEBI" id="CHEBI:15740"/>
        <dbReference type="ChEBI" id="CHEBI:49298"/>
        <dbReference type="ChEBI" id="CHEBI:64731"/>
        <dbReference type="EC" id="3.5.1.88"/>
    </reaction>
</comment>
<reference evidence="3 4" key="1">
    <citation type="submission" date="2020-01" db="EMBL/GenBank/DDBJ databases">
        <title>Complete genome sequence of a human oral phylogroup 1 Treponema sp. strain ATCC 700766, originally isolated from periodontitis dental plaque.</title>
        <authorList>
            <person name="Chan Y."/>
            <person name="Huo Y.-B."/>
            <person name="Yu X.-L."/>
            <person name="Zeng H."/>
            <person name="Leung W.-K."/>
            <person name="Watt R.M."/>
        </authorList>
    </citation>
    <scope>NUCLEOTIDE SEQUENCE [LARGE SCALE GENOMIC DNA]</scope>
    <source>
        <strain evidence="3 4">OMZ 804</strain>
    </source>
</reference>
<dbReference type="RefSeq" id="WP_162662679.1">
    <property type="nucleotide sequence ID" value="NZ_CP048020.1"/>
</dbReference>
<keyword evidence="2 3" id="KW-0378">Hydrolase</keyword>
<evidence type="ECO:0000256" key="1">
    <source>
        <dbReference type="ARBA" id="ARBA00010759"/>
    </source>
</evidence>
<dbReference type="PANTHER" id="PTHR10458">
    <property type="entry name" value="PEPTIDE DEFORMYLASE"/>
    <property type="match status" value="1"/>
</dbReference>
<accession>A0A6P1XYY1</accession>
<comment type="similarity">
    <text evidence="1 2">Belongs to the polypeptide deformylase family.</text>
</comment>
<dbReference type="SUPFAM" id="SSF56420">
    <property type="entry name" value="Peptide deformylase"/>
    <property type="match status" value="1"/>
</dbReference>
<feature type="binding site" evidence="2">
    <location>
        <position position="87"/>
    </location>
    <ligand>
        <name>Fe cation</name>
        <dbReference type="ChEBI" id="CHEBI:24875"/>
    </ligand>
</feature>
<dbReference type="CDD" id="cd00487">
    <property type="entry name" value="Pep_deformylase"/>
    <property type="match status" value="1"/>
</dbReference>
<dbReference type="HAMAP" id="MF_00163">
    <property type="entry name" value="Pep_deformylase"/>
    <property type="match status" value="1"/>
</dbReference>
<dbReference type="AlphaFoldDB" id="A0A6P1XYY1"/>
<dbReference type="Gene3D" id="3.90.45.10">
    <property type="entry name" value="Peptide deformylase"/>
    <property type="match status" value="1"/>
</dbReference>
<feature type="binding site" evidence="2">
    <location>
        <position position="133"/>
    </location>
    <ligand>
        <name>Fe cation</name>
        <dbReference type="ChEBI" id="CHEBI:24875"/>
    </ligand>
</feature>
<keyword evidence="2" id="KW-0408">Iron</keyword>
<dbReference type="PRINTS" id="PR01576">
    <property type="entry name" value="PDEFORMYLASE"/>
</dbReference>
<dbReference type="PIRSF" id="PIRSF004749">
    <property type="entry name" value="Pep_def"/>
    <property type="match status" value="1"/>
</dbReference>
<dbReference type="InterPro" id="IPR036821">
    <property type="entry name" value="Peptide_deformylase_sf"/>
</dbReference>
<comment type="cofactor">
    <cofactor evidence="2">
        <name>Fe(2+)</name>
        <dbReference type="ChEBI" id="CHEBI:29033"/>
    </cofactor>
    <text evidence="2">Binds 1 Fe(2+) ion.</text>
</comment>
<dbReference type="EC" id="3.5.1.88" evidence="2"/>
<comment type="function">
    <text evidence="2">Removes the formyl group from the N-terminal Met of newly synthesized proteins. Requires at least a dipeptide for an efficient rate of reaction. N-terminal L-methionine is a prerequisite for activity but the enzyme has broad specificity at other positions.</text>
</comment>
<feature type="binding site" evidence="2">
    <location>
        <position position="129"/>
    </location>
    <ligand>
        <name>Fe cation</name>
        <dbReference type="ChEBI" id="CHEBI:24875"/>
    </ligand>
</feature>
<dbReference type="GO" id="GO:0006412">
    <property type="term" value="P:translation"/>
    <property type="evidence" value="ECO:0007669"/>
    <property type="project" value="UniProtKB-UniRule"/>
</dbReference>
<evidence type="ECO:0000313" key="4">
    <source>
        <dbReference type="Proteomes" id="UP000464374"/>
    </source>
</evidence>
<organism evidence="3 4">
    <name type="scientific">Treponema vincentii</name>
    <dbReference type="NCBI Taxonomy" id="69710"/>
    <lineage>
        <taxon>Bacteria</taxon>
        <taxon>Pseudomonadati</taxon>
        <taxon>Spirochaetota</taxon>
        <taxon>Spirochaetia</taxon>
        <taxon>Spirochaetales</taxon>
        <taxon>Treponemataceae</taxon>
        <taxon>Treponema</taxon>
    </lineage>
</organism>
<name>A0A6P1XYY1_9SPIR</name>
<dbReference type="NCBIfam" id="NF001159">
    <property type="entry name" value="PRK00150.1-3"/>
    <property type="match status" value="1"/>
</dbReference>
<evidence type="ECO:0000256" key="2">
    <source>
        <dbReference type="HAMAP-Rule" id="MF_00163"/>
    </source>
</evidence>
<dbReference type="EMBL" id="CP048020">
    <property type="protein sequence ID" value="QHX42631.1"/>
    <property type="molecule type" value="Genomic_DNA"/>
</dbReference>
<dbReference type="Pfam" id="PF01327">
    <property type="entry name" value="Pep_deformylase"/>
    <property type="match status" value="1"/>
</dbReference>
<gene>
    <name evidence="2 3" type="primary">def</name>
    <name evidence="3" type="ORF">GWP43_03260</name>
</gene>
<dbReference type="Proteomes" id="UP000464374">
    <property type="component" value="Chromosome"/>
</dbReference>
<proteinExistence type="inferred from homology"/>
<dbReference type="PANTHER" id="PTHR10458:SF22">
    <property type="entry name" value="PEPTIDE DEFORMYLASE"/>
    <property type="match status" value="1"/>
</dbReference>
<dbReference type="GO" id="GO:0046872">
    <property type="term" value="F:metal ion binding"/>
    <property type="evidence" value="ECO:0007669"/>
    <property type="project" value="UniProtKB-KW"/>
</dbReference>
<keyword evidence="2" id="KW-0648">Protein biosynthesis</keyword>
<dbReference type="InterPro" id="IPR023635">
    <property type="entry name" value="Peptide_deformylase"/>
</dbReference>